<dbReference type="PROSITE" id="PS00107">
    <property type="entry name" value="PROTEIN_KINASE_ATP"/>
    <property type="match status" value="1"/>
</dbReference>
<evidence type="ECO:0000256" key="1">
    <source>
        <dbReference type="ARBA" id="ARBA00006485"/>
    </source>
</evidence>
<feature type="compositionally biased region" description="Low complexity" evidence="10">
    <location>
        <begin position="540"/>
        <end position="554"/>
    </location>
</feature>
<evidence type="ECO:0000256" key="4">
    <source>
        <dbReference type="ARBA" id="ARBA00022741"/>
    </source>
</evidence>
<feature type="compositionally biased region" description="Low complexity" evidence="10">
    <location>
        <begin position="898"/>
        <end position="915"/>
    </location>
</feature>
<dbReference type="FunFam" id="1.10.510.10:FF:000624">
    <property type="entry name" value="Mitogen-activated protein kinase"/>
    <property type="match status" value="1"/>
</dbReference>
<evidence type="ECO:0000256" key="8">
    <source>
        <dbReference type="ARBA" id="ARBA00048367"/>
    </source>
</evidence>
<evidence type="ECO:0000313" key="13">
    <source>
        <dbReference type="Proteomes" id="UP000247498"/>
    </source>
</evidence>
<feature type="region of interest" description="Disordered" evidence="10">
    <location>
        <begin position="703"/>
        <end position="731"/>
    </location>
</feature>
<keyword evidence="5 12" id="KW-0418">Kinase</keyword>
<feature type="compositionally biased region" description="Gly residues" evidence="10">
    <location>
        <begin position="599"/>
        <end position="623"/>
    </location>
</feature>
<dbReference type="SUPFAM" id="SSF56112">
    <property type="entry name" value="Protein kinase-like (PK-like)"/>
    <property type="match status" value="1"/>
</dbReference>
<evidence type="ECO:0000313" key="12">
    <source>
        <dbReference type="EMBL" id="GBF95530.1"/>
    </source>
</evidence>
<evidence type="ECO:0000256" key="10">
    <source>
        <dbReference type="SAM" id="MobiDB-lite"/>
    </source>
</evidence>
<dbReference type="Pfam" id="PF00069">
    <property type="entry name" value="Pkinase"/>
    <property type="match status" value="1"/>
</dbReference>
<dbReference type="STRING" id="307507.A0A2V0PCC1"/>
<evidence type="ECO:0000259" key="11">
    <source>
        <dbReference type="PROSITE" id="PS50011"/>
    </source>
</evidence>
<feature type="binding site" evidence="9">
    <location>
        <position position="37"/>
    </location>
    <ligand>
        <name>ATP</name>
        <dbReference type="ChEBI" id="CHEBI:30616"/>
    </ligand>
</feature>
<proteinExistence type="inferred from homology"/>
<dbReference type="PROSITE" id="PS00108">
    <property type="entry name" value="PROTEIN_KINASE_ST"/>
    <property type="match status" value="1"/>
</dbReference>
<dbReference type="SMART" id="SM00220">
    <property type="entry name" value="S_TKc"/>
    <property type="match status" value="1"/>
</dbReference>
<comment type="similarity">
    <text evidence="1">Belongs to the protein kinase superfamily. CMGC Ser/Thr protein kinase family. CDC2/CDKX subfamily.</text>
</comment>
<feature type="region of interest" description="Disordered" evidence="10">
    <location>
        <begin position="361"/>
        <end position="484"/>
    </location>
</feature>
<dbReference type="AlphaFoldDB" id="A0A2V0PCC1"/>
<accession>A0A2V0PCC1</accession>
<dbReference type="PANTHER" id="PTHR24056">
    <property type="entry name" value="CELL DIVISION PROTEIN KINASE"/>
    <property type="match status" value="1"/>
</dbReference>
<dbReference type="InterPro" id="IPR000719">
    <property type="entry name" value="Prot_kinase_dom"/>
</dbReference>
<keyword evidence="2" id="KW-0723">Serine/threonine-protein kinase</keyword>
<dbReference type="OrthoDB" id="1732493at2759"/>
<dbReference type="Proteomes" id="UP000247498">
    <property type="component" value="Unassembled WGS sequence"/>
</dbReference>
<gene>
    <name evidence="12" type="ORF">Rsub_08511</name>
</gene>
<protein>
    <submittedName>
        <fullName evidence="12">Cyclin-dependent kinase-like</fullName>
    </submittedName>
</protein>
<evidence type="ECO:0000256" key="6">
    <source>
        <dbReference type="ARBA" id="ARBA00022840"/>
    </source>
</evidence>
<dbReference type="GO" id="GO:0045944">
    <property type="term" value="P:positive regulation of transcription by RNA polymerase II"/>
    <property type="evidence" value="ECO:0007669"/>
    <property type="project" value="TreeGrafter"/>
</dbReference>
<evidence type="ECO:0000256" key="3">
    <source>
        <dbReference type="ARBA" id="ARBA00022679"/>
    </source>
</evidence>
<keyword evidence="13" id="KW-1185">Reference proteome</keyword>
<sequence>MGAMQDYAKGPIIGEGTYGSVIRATHKETGRAVAIKKVRVGSARDGVHVSALREIRALRELGCGGCPHVVSLLDVFPNKAGTSLCLVFEHMDWSLEDMVRDRSTPLEPAAVKSYARMLLVALAHVHGRGLVHRDVKPDNLLVDGATGALKLADFGLARSVDAPGDESGKWTHQVFGRWYRPPELLFGATRYGPAVDAWAAGCVLAELMLRRPWFPGSCDVLGVPTPEQWPGMADLPHRLDFKPAPGQPLERVFPQASPACLDLLRGLLAFDPDRRLTAAAALEHPWFSEEPAPLPPQQLPRPSAGRRAMAIPAMLAEMVAGLPRCAGGGRALAGHPLHLQMGGPPLPWGAGEALGAVEAHEAGAHGEPQPQPTQQQQQQQEQQEQQQQQAQAQQQGAARALFEAGGHHHHQQQHSKQQQRHQQAGDSAVPTVLTAMARQAAAGPGPSSHSLAAANGGVRPGSGDPQPMRPPLHRASMGGAPQHRRRLSDLNSALNGAATAAASGGGGLVWGAASGGGGGLFVQQPLPALNGYGHAQHGHPQLLPEGAAPAGAEPAQPPASSMAESLEAPATSEGACPMSLGSTALKRSRAAFESDGKWPVGGGAAGAGGARGHGAGRGGGGSGRVYVGRAGSAEPEEMETGSGGGGSGHGGGGGGGGGRGAAAGPSHAGAPGGGAEGGAQELRRGAPLADAAAAAAGAAAGPSAALQPSSSLGPAGPHAAPPASASGPRCGAPMSLDISACEALRGLFRPRLDSDELVYLRQRALDLDEALLEASGPEEGAAGARAGRGGGGGGGGLFASFSPAGDGAGAGGAGGDAAADTPERAAGGARGADQSPAHKRRATPGSVRGDGGGDDAGAAPDAAAWGGGPRVLSELQQEQMLLAAQQLAAAAHHEGMQPAAWPGANGAAAAGAQPAGEGGAGWSPPGEAALRGTGRVLFG</sequence>
<dbReference type="GO" id="GO:0070985">
    <property type="term" value="C:transcription factor TFIIK complex"/>
    <property type="evidence" value="ECO:0007669"/>
    <property type="project" value="TreeGrafter"/>
</dbReference>
<dbReference type="FunFam" id="3.30.200.20:FF:000124">
    <property type="entry name" value="Cyclin-dependent kinase 4"/>
    <property type="match status" value="1"/>
</dbReference>
<dbReference type="EMBL" id="BDRX01000066">
    <property type="protein sequence ID" value="GBF95530.1"/>
    <property type="molecule type" value="Genomic_DNA"/>
</dbReference>
<dbReference type="Gene3D" id="3.30.200.20">
    <property type="entry name" value="Phosphorylase Kinase, domain 1"/>
    <property type="match status" value="1"/>
</dbReference>
<feature type="region of interest" description="Disordered" evidence="10">
    <location>
        <begin position="593"/>
        <end position="684"/>
    </location>
</feature>
<feature type="compositionally biased region" description="Low complexity" evidence="10">
    <location>
        <begin position="365"/>
        <end position="395"/>
    </location>
</feature>
<feature type="compositionally biased region" description="Gly residues" evidence="10">
    <location>
        <begin position="641"/>
        <end position="661"/>
    </location>
</feature>
<feature type="domain" description="Protein kinase" evidence="11">
    <location>
        <begin position="7"/>
        <end position="287"/>
    </location>
</feature>
<evidence type="ECO:0000256" key="7">
    <source>
        <dbReference type="ARBA" id="ARBA00047811"/>
    </source>
</evidence>
<dbReference type="PROSITE" id="PS50011">
    <property type="entry name" value="PROTEIN_KINASE_DOM"/>
    <property type="match status" value="1"/>
</dbReference>
<dbReference type="GO" id="GO:0008353">
    <property type="term" value="F:RNA polymerase II CTD heptapeptide repeat kinase activity"/>
    <property type="evidence" value="ECO:0007669"/>
    <property type="project" value="TreeGrafter"/>
</dbReference>
<dbReference type="GO" id="GO:0005524">
    <property type="term" value="F:ATP binding"/>
    <property type="evidence" value="ECO:0007669"/>
    <property type="project" value="UniProtKB-UniRule"/>
</dbReference>
<dbReference type="InParanoid" id="A0A2V0PCC1"/>
<reference evidence="12 13" key="1">
    <citation type="journal article" date="2018" name="Sci. Rep.">
        <title>Raphidocelis subcapitata (=Pseudokirchneriella subcapitata) provides an insight into genome evolution and environmental adaptations in the Sphaeropleales.</title>
        <authorList>
            <person name="Suzuki S."/>
            <person name="Yamaguchi H."/>
            <person name="Nakajima N."/>
            <person name="Kawachi M."/>
        </authorList>
    </citation>
    <scope>NUCLEOTIDE SEQUENCE [LARGE SCALE GENOMIC DNA]</scope>
    <source>
        <strain evidence="12 13">NIES-35</strain>
    </source>
</reference>
<keyword evidence="3" id="KW-0808">Transferase</keyword>
<dbReference type="InterPro" id="IPR050108">
    <property type="entry name" value="CDK"/>
</dbReference>
<dbReference type="PANTHER" id="PTHR24056:SF0">
    <property type="entry name" value="CYCLIN-DEPENDENT KINASE 7"/>
    <property type="match status" value="1"/>
</dbReference>
<evidence type="ECO:0000256" key="9">
    <source>
        <dbReference type="PROSITE-ProRule" id="PRU10141"/>
    </source>
</evidence>
<evidence type="ECO:0000256" key="5">
    <source>
        <dbReference type="ARBA" id="ARBA00022777"/>
    </source>
</evidence>
<dbReference type="GO" id="GO:0004693">
    <property type="term" value="F:cyclin-dependent protein serine/threonine kinase activity"/>
    <property type="evidence" value="ECO:0007669"/>
    <property type="project" value="UniProtKB-EC"/>
</dbReference>
<feature type="region of interest" description="Disordered" evidence="10">
    <location>
        <begin position="808"/>
        <end position="868"/>
    </location>
</feature>
<comment type="catalytic activity">
    <reaction evidence="7">
        <text>L-threonyl-[protein] + ATP = O-phospho-L-threonyl-[protein] + ADP + H(+)</text>
        <dbReference type="Rhea" id="RHEA:46608"/>
        <dbReference type="Rhea" id="RHEA-COMP:11060"/>
        <dbReference type="Rhea" id="RHEA-COMP:11605"/>
        <dbReference type="ChEBI" id="CHEBI:15378"/>
        <dbReference type="ChEBI" id="CHEBI:30013"/>
        <dbReference type="ChEBI" id="CHEBI:30616"/>
        <dbReference type="ChEBI" id="CHEBI:61977"/>
        <dbReference type="ChEBI" id="CHEBI:456216"/>
        <dbReference type="EC" id="2.7.11.22"/>
    </reaction>
</comment>
<comment type="caution">
    <text evidence="12">The sequence shown here is derived from an EMBL/GenBank/DDBJ whole genome shotgun (WGS) entry which is preliminary data.</text>
</comment>
<evidence type="ECO:0000256" key="2">
    <source>
        <dbReference type="ARBA" id="ARBA00022527"/>
    </source>
</evidence>
<dbReference type="GO" id="GO:0005737">
    <property type="term" value="C:cytoplasm"/>
    <property type="evidence" value="ECO:0007669"/>
    <property type="project" value="TreeGrafter"/>
</dbReference>
<dbReference type="Gene3D" id="1.10.510.10">
    <property type="entry name" value="Transferase(Phosphotransferase) domain 1"/>
    <property type="match status" value="1"/>
</dbReference>
<feature type="compositionally biased region" description="Basic residues" evidence="10">
    <location>
        <begin position="407"/>
        <end position="419"/>
    </location>
</feature>
<comment type="catalytic activity">
    <reaction evidence="8">
        <text>L-seryl-[protein] + ATP = O-phospho-L-seryl-[protein] + ADP + H(+)</text>
        <dbReference type="Rhea" id="RHEA:17989"/>
        <dbReference type="Rhea" id="RHEA-COMP:9863"/>
        <dbReference type="Rhea" id="RHEA-COMP:11604"/>
        <dbReference type="ChEBI" id="CHEBI:15378"/>
        <dbReference type="ChEBI" id="CHEBI:29999"/>
        <dbReference type="ChEBI" id="CHEBI:30616"/>
        <dbReference type="ChEBI" id="CHEBI:83421"/>
        <dbReference type="ChEBI" id="CHEBI:456216"/>
        <dbReference type="EC" id="2.7.11.22"/>
    </reaction>
</comment>
<organism evidence="12 13">
    <name type="scientific">Raphidocelis subcapitata</name>
    <dbReference type="NCBI Taxonomy" id="307507"/>
    <lineage>
        <taxon>Eukaryota</taxon>
        <taxon>Viridiplantae</taxon>
        <taxon>Chlorophyta</taxon>
        <taxon>core chlorophytes</taxon>
        <taxon>Chlorophyceae</taxon>
        <taxon>CS clade</taxon>
        <taxon>Sphaeropleales</taxon>
        <taxon>Selenastraceae</taxon>
        <taxon>Raphidocelis</taxon>
    </lineage>
</organism>
<feature type="region of interest" description="Disordered" evidence="10">
    <location>
        <begin position="531"/>
        <end position="579"/>
    </location>
</feature>
<name>A0A2V0PCC1_9CHLO</name>
<feature type="region of interest" description="Disordered" evidence="10">
    <location>
        <begin position="894"/>
        <end position="939"/>
    </location>
</feature>
<keyword evidence="6 9" id="KW-0067">ATP-binding</keyword>
<dbReference type="InterPro" id="IPR011009">
    <property type="entry name" value="Kinase-like_dom_sf"/>
</dbReference>
<dbReference type="InterPro" id="IPR008271">
    <property type="entry name" value="Ser/Thr_kinase_AS"/>
</dbReference>
<keyword evidence="4 9" id="KW-0547">Nucleotide-binding</keyword>
<dbReference type="InterPro" id="IPR017441">
    <property type="entry name" value="Protein_kinase_ATP_BS"/>
</dbReference>